<reference evidence="3 4" key="1">
    <citation type="submission" date="2023-01" db="EMBL/GenBank/DDBJ databases">
        <title>Psychrosphaera sp. nov., isolated from marine algae.</title>
        <authorList>
            <person name="Bayburt H."/>
            <person name="Choi B.J."/>
            <person name="Kim J.M."/>
            <person name="Choi D.G."/>
            <person name="Jeon C.O."/>
        </authorList>
    </citation>
    <scope>NUCLEOTIDE SEQUENCE [LARGE SCALE GENOMIC DNA]</scope>
    <source>
        <strain evidence="3 4">G1-22</strain>
    </source>
</reference>
<evidence type="ECO:0000256" key="1">
    <source>
        <dbReference type="ARBA" id="ARBA00005336"/>
    </source>
</evidence>
<dbReference type="InterPro" id="IPR017853">
    <property type="entry name" value="GH"/>
</dbReference>
<keyword evidence="2 3" id="KW-0378">Hydrolase</keyword>
<dbReference type="PANTHER" id="PTHR42721">
    <property type="entry name" value="SUGAR HYDROLASE-RELATED"/>
    <property type="match status" value="1"/>
</dbReference>
<keyword evidence="4" id="KW-1185">Reference proteome</keyword>
<sequence length="199" mass="22266">MLCLINQHAEQRLPKNENKKTLILASLTSTILLSCSATDWLAKSEVQASTGKPTFAFQDENLSVEQRVNDLVSQMTLEEKVGQLFDKAPAIERLQVPAYKWWNEALHGVARAGTATVFPQAIGLAATFDEDLMLKVGTAISDEGRAKHHAFLAENNRSMYTGLTYWSPNINIFRDPRWGRSRKLTVKTHTLPRASQSIL</sequence>
<name>A0ABT5FGW6_9GAMM</name>
<comment type="caution">
    <text evidence="3">The sequence shown here is derived from an EMBL/GenBank/DDBJ whole genome shotgun (WGS) entry which is preliminary data.</text>
</comment>
<dbReference type="RefSeq" id="WP_272181483.1">
    <property type="nucleotide sequence ID" value="NZ_JAQOMS010000002.1"/>
</dbReference>
<organism evidence="3 4">
    <name type="scientific">Psychrosphaera algicola</name>
    <dbReference type="NCBI Taxonomy" id="3023714"/>
    <lineage>
        <taxon>Bacteria</taxon>
        <taxon>Pseudomonadati</taxon>
        <taxon>Pseudomonadota</taxon>
        <taxon>Gammaproteobacteria</taxon>
        <taxon>Alteromonadales</taxon>
        <taxon>Pseudoalteromonadaceae</taxon>
        <taxon>Psychrosphaera</taxon>
    </lineage>
</organism>
<protein>
    <submittedName>
        <fullName evidence="3">Glycoside hydrolase family 3 N-terminal domain-containing protein</fullName>
    </submittedName>
</protein>
<dbReference type="EMBL" id="JAQOMS010000002">
    <property type="protein sequence ID" value="MDC2890242.1"/>
    <property type="molecule type" value="Genomic_DNA"/>
</dbReference>
<comment type="similarity">
    <text evidence="1">Belongs to the glycosyl hydrolase 3 family.</text>
</comment>
<gene>
    <name evidence="3" type="ORF">PN838_17595</name>
</gene>
<accession>A0ABT5FGW6</accession>
<dbReference type="Proteomes" id="UP001528411">
    <property type="component" value="Unassembled WGS sequence"/>
</dbReference>
<dbReference type="Gene3D" id="3.20.20.300">
    <property type="entry name" value="Glycoside hydrolase, family 3, N-terminal domain"/>
    <property type="match status" value="1"/>
</dbReference>
<evidence type="ECO:0000313" key="4">
    <source>
        <dbReference type="Proteomes" id="UP001528411"/>
    </source>
</evidence>
<dbReference type="GO" id="GO:0016787">
    <property type="term" value="F:hydrolase activity"/>
    <property type="evidence" value="ECO:0007669"/>
    <property type="project" value="UniProtKB-KW"/>
</dbReference>
<proteinExistence type="inferred from homology"/>
<dbReference type="InterPro" id="IPR044993">
    <property type="entry name" value="BXL"/>
</dbReference>
<dbReference type="PANTHER" id="PTHR42721:SF3">
    <property type="entry name" value="BETA-D-XYLOSIDASE 5-RELATED"/>
    <property type="match status" value="1"/>
</dbReference>
<dbReference type="InterPro" id="IPR036962">
    <property type="entry name" value="Glyco_hydro_3_N_sf"/>
</dbReference>
<evidence type="ECO:0000313" key="3">
    <source>
        <dbReference type="EMBL" id="MDC2890242.1"/>
    </source>
</evidence>
<dbReference type="SUPFAM" id="SSF51445">
    <property type="entry name" value="(Trans)glycosidases"/>
    <property type="match status" value="1"/>
</dbReference>
<evidence type="ECO:0000256" key="2">
    <source>
        <dbReference type="ARBA" id="ARBA00022801"/>
    </source>
</evidence>